<dbReference type="CDD" id="cd13970">
    <property type="entry name" value="ABC1_ADCK3"/>
    <property type="match status" value="1"/>
</dbReference>
<dbReference type="KEGG" id="cvr:CHLNCDRAFT_24033"/>
<dbReference type="InParanoid" id="E1ZHB9"/>
<keyword evidence="3" id="KW-0547">Nucleotide-binding</keyword>
<gene>
    <name evidence="6" type="ORF">CHLNCDRAFT_24033</name>
</gene>
<evidence type="ECO:0000256" key="2">
    <source>
        <dbReference type="ARBA" id="ARBA00022679"/>
    </source>
</evidence>
<comment type="similarity">
    <text evidence="1">Belongs to the protein kinase superfamily. ADCK protein kinase family.</text>
</comment>
<organism evidence="7">
    <name type="scientific">Chlorella variabilis</name>
    <name type="common">Green alga</name>
    <dbReference type="NCBI Taxonomy" id="554065"/>
    <lineage>
        <taxon>Eukaryota</taxon>
        <taxon>Viridiplantae</taxon>
        <taxon>Chlorophyta</taxon>
        <taxon>core chlorophytes</taxon>
        <taxon>Trebouxiophyceae</taxon>
        <taxon>Chlorellales</taxon>
        <taxon>Chlorellaceae</taxon>
        <taxon>Chlorella clade</taxon>
        <taxon>Chlorella</taxon>
    </lineage>
</organism>
<dbReference type="OrthoDB" id="201153at2759"/>
<dbReference type="RefSeq" id="XP_005846989.1">
    <property type="nucleotide sequence ID" value="XM_005846927.1"/>
</dbReference>
<evidence type="ECO:0000313" key="6">
    <source>
        <dbReference type="EMBL" id="EFN54887.1"/>
    </source>
</evidence>
<dbReference type="EMBL" id="GL433846">
    <property type="protein sequence ID" value="EFN54887.1"/>
    <property type="molecule type" value="Genomic_DNA"/>
</dbReference>
<dbReference type="GeneID" id="17354329"/>
<dbReference type="PANTHER" id="PTHR43851:SF3">
    <property type="entry name" value="COENZYME Q8"/>
    <property type="match status" value="1"/>
</dbReference>
<sequence length="245" mass="27780">TSSWLTEDNAERLANALCRMRGAALKLGQMLSIQDENVLPPQFQAALERVRAGADVMPRRQLQQVLVSELGEDWEQQVAEFDYQPLAAASIGQVHSALLHDGRRAVVKVQYPGVARSIESDVDNLMRLISVANVLPRGLYVENAVRVAKRELKLECDYRYELQSQQRFKQLIAGDPYTAQHFHVPDVVPELSSERVLASEWVPGVHIDKVAAMPQAVRDEVGTKLLKLTLKELFHWRYMQTDPNW</sequence>
<name>E1ZHB9_CHLVA</name>
<protein>
    <recommendedName>
        <fullName evidence="5">ABC1 atypical kinase-like domain-containing protein</fullName>
    </recommendedName>
</protein>
<dbReference type="STRING" id="554065.E1ZHB9"/>
<keyword evidence="2" id="KW-0808">Transferase</keyword>
<evidence type="ECO:0000313" key="7">
    <source>
        <dbReference type="Proteomes" id="UP000008141"/>
    </source>
</evidence>
<dbReference type="InterPro" id="IPR051409">
    <property type="entry name" value="Atypical_kinase_ADCK"/>
</dbReference>
<dbReference type="PANTHER" id="PTHR43851">
    <property type="match status" value="1"/>
</dbReference>
<feature type="domain" description="ABC1 atypical kinase-like" evidence="5">
    <location>
        <begin position="50"/>
        <end position="245"/>
    </location>
</feature>
<dbReference type="InterPro" id="IPR011009">
    <property type="entry name" value="Kinase-like_dom_sf"/>
</dbReference>
<feature type="non-terminal residue" evidence="6">
    <location>
        <position position="1"/>
    </location>
</feature>
<accession>E1ZHB9</accession>
<proteinExistence type="inferred from homology"/>
<evidence type="ECO:0000256" key="3">
    <source>
        <dbReference type="ARBA" id="ARBA00022741"/>
    </source>
</evidence>
<dbReference type="InterPro" id="IPR034646">
    <property type="entry name" value="ADCK3_dom"/>
</dbReference>
<feature type="non-terminal residue" evidence="6">
    <location>
        <position position="245"/>
    </location>
</feature>
<keyword evidence="4" id="KW-0067">ATP-binding</keyword>
<dbReference type="Proteomes" id="UP000008141">
    <property type="component" value="Unassembled WGS sequence"/>
</dbReference>
<dbReference type="GO" id="GO:0005524">
    <property type="term" value="F:ATP binding"/>
    <property type="evidence" value="ECO:0007669"/>
    <property type="project" value="UniProtKB-KW"/>
</dbReference>
<dbReference type="InterPro" id="IPR004147">
    <property type="entry name" value="ABC1_dom"/>
</dbReference>
<keyword evidence="7" id="KW-1185">Reference proteome</keyword>
<evidence type="ECO:0000256" key="4">
    <source>
        <dbReference type="ARBA" id="ARBA00022840"/>
    </source>
</evidence>
<dbReference type="AlphaFoldDB" id="E1ZHB9"/>
<evidence type="ECO:0000259" key="5">
    <source>
        <dbReference type="Pfam" id="PF03109"/>
    </source>
</evidence>
<dbReference type="Pfam" id="PF03109">
    <property type="entry name" value="ABC1"/>
    <property type="match status" value="1"/>
</dbReference>
<reference evidence="6 7" key="1">
    <citation type="journal article" date="2010" name="Plant Cell">
        <title>The Chlorella variabilis NC64A genome reveals adaptation to photosymbiosis, coevolution with viruses, and cryptic sex.</title>
        <authorList>
            <person name="Blanc G."/>
            <person name="Duncan G."/>
            <person name="Agarkova I."/>
            <person name="Borodovsky M."/>
            <person name="Gurnon J."/>
            <person name="Kuo A."/>
            <person name="Lindquist E."/>
            <person name="Lucas S."/>
            <person name="Pangilinan J."/>
            <person name="Polle J."/>
            <person name="Salamov A."/>
            <person name="Terry A."/>
            <person name="Yamada T."/>
            <person name="Dunigan D.D."/>
            <person name="Grigoriev I.V."/>
            <person name="Claverie J.M."/>
            <person name="Van Etten J.L."/>
        </authorList>
    </citation>
    <scope>NUCLEOTIDE SEQUENCE [LARGE SCALE GENOMIC DNA]</scope>
    <source>
        <strain evidence="6 7">NC64A</strain>
    </source>
</reference>
<dbReference type="GO" id="GO:0006744">
    <property type="term" value="P:ubiquinone biosynthetic process"/>
    <property type="evidence" value="ECO:0007669"/>
    <property type="project" value="TreeGrafter"/>
</dbReference>
<dbReference type="eggNOG" id="KOG1234">
    <property type="taxonomic scope" value="Eukaryota"/>
</dbReference>
<dbReference type="SUPFAM" id="SSF56112">
    <property type="entry name" value="Protein kinase-like (PK-like)"/>
    <property type="match status" value="1"/>
</dbReference>
<evidence type="ECO:0000256" key="1">
    <source>
        <dbReference type="ARBA" id="ARBA00009670"/>
    </source>
</evidence>
<dbReference type="GO" id="GO:0016740">
    <property type="term" value="F:transferase activity"/>
    <property type="evidence" value="ECO:0007669"/>
    <property type="project" value="UniProtKB-KW"/>
</dbReference>